<evidence type="ECO:0000259" key="4">
    <source>
        <dbReference type="Pfam" id="PF25973"/>
    </source>
</evidence>
<dbReference type="InterPro" id="IPR058647">
    <property type="entry name" value="BSH_CzcB-like"/>
</dbReference>
<dbReference type="SUPFAM" id="SSF111369">
    <property type="entry name" value="HlyD-like secretion proteins"/>
    <property type="match status" value="1"/>
</dbReference>
<dbReference type="Pfam" id="PF25975">
    <property type="entry name" value="CzcB_C"/>
    <property type="match status" value="1"/>
</dbReference>
<dbReference type="Pfam" id="PF25973">
    <property type="entry name" value="BSH_CzcB"/>
    <property type="match status" value="1"/>
</dbReference>
<dbReference type="Pfam" id="PF02321">
    <property type="entry name" value="OEP"/>
    <property type="match status" value="2"/>
</dbReference>
<dbReference type="GO" id="GO:0016020">
    <property type="term" value="C:membrane"/>
    <property type="evidence" value="ECO:0007669"/>
    <property type="project" value="InterPro"/>
</dbReference>
<dbReference type="GO" id="GO:0046914">
    <property type="term" value="F:transition metal ion binding"/>
    <property type="evidence" value="ECO:0007669"/>
    <property type="project" value="TreeGrafter"/>
</dbReference>
<feature type="chain" id="PRO_5041395931" evidence="3">
    <location>
        <begin position="31"/>
        <end position="775"/>
    </location>
</feature>
<dbReference type="InterPro" id="IPR003423">
    <property type="entry name" value="OMP_efflux"/>
</dbReference>
<evidence type="ECO:0000256" key="3">
    <source>
        <dbReference type="SAM" id="SignalP"/>
    </source>
</evidence>
<organism evidence="6">
    <name type="scientific">Knufia peltigerae</name>
    <dbReference type="NCBI Taxonomy" id="1002370"/>
    <lineage>
        <taxon>Eukaryota</taxon>
        <taxon>Fungi</taxon>
        <taxon>Dikarya</taxon>
        <taxon>Ascomycota</taxon>
        <taxon>Pezizomycotina</taxon>
        <taxon>Eurotiomycetes</taxon>
        <taxon>Chaetothyriomycetidae</taxon>
        <taxon>Chaetothyriales</taxon>
        <taxon>Trichomeriaceae</taxon>
        <taxon>Knufia</taxon>
    </lineage>
</organism>
<reference evidence="6" key="1">
    <citation type="submission" date="2022-10" db="EMBL/GenBank/DDBJ databases">
        <title>Culturing micro-colonial fungi from biological soil crusts in the Mojave desert and describing Neophaeococcomyces mojavensis, and introducing the new genera and species Taxawa tesnikishii.</title>
        <authorList>
            <person name="Kurbessoian T."/>
            <person name="Stajich J.E."/>
        </authorList>
    </citation>
    <scope>NUCLEOTIDE SEQUENCE</scope>
    <source>
        <strain evidence="6">TK_35</strain>
    </source>
</reference>
<name>A0AA39CPU3_9EURO</name>
<dbReference type="AlphaFoldDB" id="A0AA39CPU3"/>
<keyword evidence="3" id="KW-0732">Signal</keyword>
<evidence type="ECO:0000259" key="5">
    <source>
        <dbReference type="Pfam" id="PF25975"/>
    </source>
</evidence>
<dbReference type="Gene3D" id="2.40.420.20">
    <property type="match status" value="1"/>
</dbReference>
<feature type="signal peptide" evidence="3">
    <location>
        <begin position="1"/>
        <end position="30"/>
    </location>
</feature>
<evidence type="ECO:0000256" key="1">
    <source>
        <dbReference type="ARBA" id="ARBA00022448"/>
    </source>
</evidence>
<dbReference type="SUPFAM" id="SSF56954">
    <property type="entry name" value="Outer membrane efflux proteins (OEP)"/>
    <property type="match status" value="1"/>
</dbReference>
<sequence length="775" mass="78554">MSILTRRSPRAAGLVVAVLLGLIPAAQVAAQAAPSYDTLLERLDQLPGARVGAALAEAADARADQARALPNPSLSWSAENAWGTGSYGGMGRADTVLTLSQPLEVWGQRGARVRAARAEAQAAALRGSQSRSDVASQLAAIYAQAESALRRYTLADEALTLTRDDAAAVTAMVKHGREPQLRAVQAQSEVANASAALDEAQAFRDAALARLAGAALLDAPVQTIDNSLLDRAPPAPRGAIDVALAVRVAEAEVDAAGRLVDVERKRALPDLSVTAAQTRFREDREQAYTLGVSLSIPLFDRNRGGIRAASAEQRAAEARLDQQRRDSEAERLSAVAGLKAAGSRTRAADESVVAAEEAYRLARIGFDAGRISQLELRSTRSALIAARGTAVDALLAGCSGNAQTPDASDAASKTAADDGHGHAADSTAAKAETSKVPDADEGVVQLTPEQIKASGIDVVAVGRGGGGSTRLSGRVEPSIGARASVASTVTGRVERVLVAPGTAVKQNQALAIVVSGEAAVFRANAVAAAAEAEAARLAHGRDKALVEQGVVARQELETSRARSLAAQAQAAAAQAQAAANGSPDSSGRVRITSPVAGIVGNVQVTPGGVVAAGSPVADVADPSMNELVFTAPPALAAQVRPGMTLEVTVPGGSFSATVTGSAADVRQQGGVAVIRATPVNAALPPAGSPVSAVVVTDGKDGALSVPADAVQNVGGSSAVFVAVEGGFKVQPVLAGRRAGDRIEILGGLSGSERIVGANAFLLKAELAKGEAEHGH</sequence>
<proteinExistence type="predicted"/>
<protein>
    <submittedName>
        <fullName evidence="6">Uncharacterized protein</fullName>
    </submittedName>
</protein>
<dbReference type="Gene3D" id="1.10.287.470">
    <property type="entry name" value="Helix hairpin bin"/>
    <property type="match status" value="1"/>
</dbReference>
<dbReference type="NCBIfam" id="TIGR01730">
    <property type="entry name" value="RND_mfp"/>
    <property type="match status" value="1"/>
</dbReference>
<accession>A0AA39CPU3</accession>
<keyword evidence="1" id="KW-0813">Transport</keyword>
<evidence type="ECO:0000313" key="6">
    <source>
        <dbReference type="EMBL" id="KAJ9617454.1"/>
    </source>
</evidence>
<feature type="domain" description="CzcB-like barrel-sandwich hybrid" evidence="4">
    <location>
        <begin position="483"/>
        <end position="621"/>
    </location>
</feature>
<gene>
    <name evidence="6" type="ORF">H2204_013809</name>
</gene>
<dbReference type="GO" id="GO:0060003">
    <property type="term" value="P:copper ion export"/>
    <property type="evidence" value="ECO:0007669"/>
    <property type="project" value="TreeGrafter"/>
</dbReference>
<dbReference type="InterPro" id="IPR058649">
    <property type="entry name" value="CzcB_C"/>
</dbReference>
<feature type="domain" description="CzcB-like C-terminal circularly permuted SH3-like" evidence="5">
    <location>
        <begin position="704"/>
        <end position="763"/>
    </location>
</feature>
<dbReference type="Gene3D" id="2.40.50.100">
    <property type="match status" value="1"/>
</dbReference>
<dbReference type="PANTHER" id="PTHR30097">
    <property type="entry name" value="CATION EFFLUX SYSTEM PROTEIN CUSB"/>
    <property type="match status" value="1"/>
</dbReference>
<dbReference type="Gene3D" id="2.40.30.170">
    <property type="match status" value="1"/>
</dbReference>
<feature type="region of interest" description="Disordered" evidence="2">
    <location>
        <begin position="402"/>
        <end position="441"/>
    </location>
</feature>
<dbReference type="EMBL" id="JAPDRN010000162">
    <property type="protein sequence ID" value="KAJ9617454.1"/>
    <property type="molecule type" value="Genomic_DNA"/>
</dbReference>
<dbReference type="GO" id="GO:0015562">
    <property type="term" value="F:efflux transmembrane transporter activity"/>
    <property type="evidence" value="ECO:0007669"/>
    <property type="project" value="InterPro"/>
</dbReference>
<comment type="caution">
    <text evidence="6">The sequence shown here is derived from an EMBL/GenBank/DDBJ whole genome shotgun (WGS) entry which is preliminary data.</text>
</comment>
<dbReference type="InterPro" id="IPR006143">
    <property type="entry name" value="RND_pump_MFP"/>
</dbReference>
<dbReference type="PANTHER" id="PTHR30097:SF4">
    <property type="entry name" value="SLR6042 PROTEIN"/>
    <property type="match status" value="1"/>
</dbReference>
<dbReference type="InterPro" id="IPR051909">
    <property type="entry name" value="MFP_Cation_Efflux"/>
</dbReference>
<evidence type="ECO:0000256" key="2">
    <source>
        <dbReference type="SAM" id="MobiDB-lite"/>
    </source>
</evidence>
<dbReference type="GO" id="GO:0015679">
    <property type="term" value="P:plasma membrane copper ion transport"/>
    <property type="evidence" value="ECO:0007669"/>
    <property type="project" value="TreeGrafter"/>
</dbReference>
<dbReference type="Gene3D" id="1.20.1600.10">
    <property type="entry name" value="Outer membrane efflux proteins (OEP)"/>
    <property type="match status" value="1"/>
</dbReference>